<comment type="caution">
    <text evidence="4">The sequence shown here is derived from an EMBL/GenBank/DDBJ whole genome shotgun (WGS) entry which is preliminary data.</text>
</comment>
<comment type="similarity">
    <text evidence="2">Belongs to the PPR family. PCMP-E subfamily.</text>
</comment>
<feature type="repeat" description="PPR" evidence="3">
    <location>
        <begin position="176"/>
        <end position="210"/>
    </location>
</feature>
<protein>
    <recommendedName>
        <fullName evidence="6">Pentatricopeptide repeat-containing protein</fullName>
    </recommendedName>
</protein>
<dbReference type="InterPro" id="IPR002885">
    <property type="entry name" value="PPR_rpt"/>
</dbReference>
<evidence type="ECO:0000256" key="1">
    <source>
        <dbReference type="ARBA" id="ARBA00022737"/>
    </source>
</evidence>
<evidence type="ECO:0000313" key="5">
    <source>
        <dbReference type="Proteomes" id="UP001054252"/>
    </source>
</evidence>
<feature type="repeat" description="PPR" evidence="3">
    <location>
        <begin position="44"/>
        <end position="74"/>
    </location>
</feature>
<dbReference type="InterPro" id="IPR046848">
    <property type="entry name" value="E_motif"/>
</dbReference>
<dbReference type="NCBIfam" id="TIGR00756">
    <property type="entry name" value="PPR"/>
    <property type="match status" value="6"/>
</dbReference>
<dbReference type="AlphaFoldDB" id="A0AAV5KLC4"/>
<evidence type="ECO:0000313" key="4">
    <source>
        <dbReference type="EMBL" id="GKV25301.1"/>
    </source>
</evidence>
<dbReference type="FunFam" id="1.25.40.10:FF:000031">
    <property type="entry name" value="Pentatricopeptide repeat-containing protein mitochondrial"/>
    <property type="match status" value="1"/>
</dbReference>
<sequence>MKLSGLEPNNLTFPFVAKACAKLSNLRCSQIIHTHIAKSPFRLDIFVQTTMVDMYIKCDRWDYAYKVFDRMPNRDVAAWNAMIVGFAQLGFLDRVLSLFYDMRFVGIQPDSVTIVGVSQAVLGLKNLNLVRGVHSFGIQIGVDGDVSVANTWIAVYAKCGDLESAEMVLDGIEVKSIVSWNAIIAGHANFKRFRDAFDFYRRMLLDGLRPDVSTTVSLLSSCVQLEALLYGRLMHSHGTQLGCDLDISVINTLISMYSKCHDVSSARFLFDGMFSRSCVSWTAMISGYAEKGDMDEAMALFYSMERAGEKPDLVTVLSLVSGCGQTAALELGRWIDSYANSKGFKENVMVCNAMMDMYSKCGSLHDARKLFHAMPERTVISWTTMIAGCALNGELNEALDLFYQMIELDLKPNHITFLSVLQACTHAGFLEKGWGIFNMMTRVYNINPGLDHYSCVVDLLGRRGKLKEALEFVQNMPIQPDAGIWGALLSACKIHRNVDIGKHAAHCLFELEPQVAAPYVEMANLYASAGRWDGVSTVRSLMKCNKVRKSPGQSLIHVNGKNHTFTVEDRCHPEGMPIYELLDDLTLQAKDQGCLLHGEETPEICFYHV</sequence>
<dbReference type="PROSITE" id="PS51375">
    <property type="entry name" value="PPR"/>
    <property type="match status" value="6"/>
</dbReference>
<dbReference type="GO" id="GO:0003723">
    <property type="term" value="F:RNA binding"/>
    <property type="evidence" value="ECO:0007669"/>
    <property type="project" value="InterPro"/>
</dbReference>
<dbReference type="InterPro" id="IPR046960">
    <property type="entry name" value="PPR_At4g14850-like_plant"/>
</dbReference>
<reference evidence="4 5" key="1">
    <citation type="journal article" date="2021" name="Commun. Biol.">
        <title>The genome of Shorea leprosula (Dipterocarpaceae) highlights the ecological relevance of drought in aseasonal tropical rainforests.</title>
        <authorList>
            <person name="Ng K.K.S."/>
            <person name="Kobayashi M.J."/>
            <person name="Fawcett J.A."/>
            <person name="Hatakeyama M."/>
            <person name="Paape T."/>
            <person name="Ng C.H."/>
            <person name="Ang C.C."/>
            <person name="Tnah L.H."/>
            <person name="Lee C.T."/>
            <person name="Nishiyama T."/>
            <person name="Sese J."/>
            <person name="O'Brien M.J."/>
            <person name="Copetti D."/>
            <person name="Mohd Noor M.I."/>
            <person name="Ong R.C."/>
            <person name="Putra M."/>
            <person name="Sireger I.Z."/>
            <person name="Indrioko S."/>
            <person name="Kosugi Y."/>
            <person name="Izuno A."/>
            <person name="Isagi Y."/>
            <person name="Lee S.L."/>
            <person name="Shimizu K.K."/>
        </authorList>
    </citation>
    <scope>NUCLEOTIDE SEQUENCE [LARGE SCALE GENOMIC DNA]</scope>
    <source>
        <strain evidence="4">214</strain>
    </source>
</reference>
<feature type="repeat" description="PPR" evidence="3">
    <location>
        <begin position="347"/>
        <end position="377"/>
    </location>
</feature>
<evidence type="ECO:0000256" key="2">
    <source>
        <dbReference type="ARBA" id="ARBA00061659"/>
    </source>
</evidence>
<feature type="repeat" description="PPR" evidence="3">
    <location>
        <begin position="75"/>
        <end position="109"/>
    </location>
</feature>
<dbReference type="GO" id="GO:0009451">
    <property type="term" value="P:RNA modification"/>
    <property type="evidence" value="ECO:0007669"/>
    <property type="project" value="InterPro"/>
</dbReference>
<dbReference type="EMBL" id="BPVZ01000068">
    <property type="protein sequence ID" value="GKV25301.1"/>
    <property type="molecule type" value="Genomic_DNA"/>
</dbReference>
<proteinExistence type="inferred from homology"/>
<dbReference type="PANTHER" id="PTHR47926">
    <property type="entry name" value="PENTATRICOPEPTIDE REPEAT-CONTAINING PROTEIN"/>
    <property type="match status" value="1"/>
</dbReference>
<evidence type="ECO:0008006" key="6">
    <source>
        <dbReference type="Google" id="ProtNLM"/>
    </source>
</evidence>
<dbReference type="Pfam" id="PF13041">
    <property type="entry name" value="PPR_2"/>
    <property type="match status" value="3"/>
</dbReference>
<dbReference type="FunFam" id="1.25.40.10:FF:000344">
    <property type="entry name" value="Pentatricopeptide repeat-containing protein"/>
    <property type="match status" value="1"/>
</dbReference>
<keyword evidence="1" id="KW-0677">Repeat</keyword>
<feature type="repeat" description="PPR" evidence="3">
    <location>
        <begin position="277"/>
        <end position="311"/>
    </location>
</feature>
<dbReference type="Pfam" id="PF01535">
    <property type="entry name" value="PPR"/>
    <property type="match status" value="5"/>
</dbReference>
<organism evidence="4 5">
    <name type="scientific">Rubroshorea leprosula</name>
    <dbReference type="NCBI Taxonomy" id="152421"/>
    <lineage>
        <taxon>Eukaryota</taxon>
        <taxon>Viridiplantae</taxon>
        <taxon>Streptophyta</taxon>
        <taxon>Embryophyta</taxon>
        <taxon>Tracheophyta</taxon>
        <taxon>Spermatophyta</taxon>
        <taxon>Magnoliopsida</taxon>
        <taxon>eudicotyledons</taxon>
        <taxon>Gunneridae</taxon>
        <taxon>Pentapetalae</taxon>
        <taxon>rosids</taxon>
        <taxon>malvids</taxon>
        <taxon>Malvales</taxon>
        <taxon>Dipterocarpaceae</taxon>
        <taxon>Rubroshorea</taxon>
    </lineage>
</organism>
<keyword evidence="5" id="KW-1185">Reference proteome</keyword>
<dbReference type="FunFam" id="1.25.40.10:FF:000968">
    <property type="entry name" value="Pentatricopeptide repeat-containing protein, mitochondrial"/>
    <property type="match status" value="1"/>
</dbReference>
<dbReference type="Gene3D" id="1.25.40.10">
    <property type="entry name" value="Tetratricopeptide repeat domain"/>
    <property type="match status" value="4"/>
</dbReference>
<dbReference type="PANTHER" id="PTHR47926:SF395">
    <property type="entry name" value="TETRATRICOPEPTIDE-LIKE HELICAL DOMAIN, DYW DOMAIN PROTEIN-RELATED"/>
    <property type="match status" value="1"/>
</dbReference>
<dbReference type="FunFam" id="1.25.40.10:FF:000280">
    <property type="entry name" value="Pentatricopeptide repeat-containing protein"/>
    <property type="match status" value="1"/>
</dbReference>
<dbReference type="Proteomes" id="UP001054252">
    <property type="component" value="Unassembled WGS sequence"/>
</dbReference>
<gene>
    <name evidence="4" type="ORF">SLEP1_g34759</name>
</gene>
<dbReference type="InterPro" id="IPR011990">
    <property type="entry name" value="TPR-like_helical_dom_sf"/>
</dbReference>
<name>A0AAV5KLC4_9ROSI</name>
<dbReference type="Pfam" id="PF20431">
    <property type="entry name" value="E_motif"/>
    <property type="match status" value="1"/>
</dbReference>
<feature type="repeat" description="PPR" evidence="3">
    <location>
        <begin position="378"/>
        <end position="412"/>
    </location>
</feature>
<evidence type="ECO:0000256" key="3">
    <source>
        <dbReference type="PROSITE-ProRule" id="PRU00708"/>
    </source>
</evidence>
<accession>A0AAV5KLC4</accession>